<accession>A0A1Z5K5S9</accession>
<protein>
    <submittedName>
        <fullName evidence="2">Uncharacterized protein</fullName>
    </submittedName>
</protein>
<dbReference type="InParanoid" id="A0A1Z5K5S9"/>
<organism evidence="2 3">
    <name type="scientific">Fistulifera solaris</name>
    <name type="common">Oleaginous diatom</name>
    <dbReference type="NCBI Taxonomy" id="1519565"/>
    <lineage>
        <taxon>Eukaryota</taxon>
        <taxon>Sar</taxon>
        <taxon>Stramenopiles</taxon>
        <taxon>Ochrophyta</taxon>
        <taxon>Bacillariophyta</taxon>
        <taxon>Bacillariophyceae</taxon>
        <taxon>Bacillariophycidae</taxon>
        <taxon>Naviculales</taxon>
        <taxon>Naviculaceae</taxon>
        <taxon>Fistulifera</taxon>
    </lineage>
</organism>
<keyword evidence="1" id="KW-0732">Signal</keyword>
<sequence>MKVFILSTSALLFGHASAVWETNQLLPRNLLPCGKRGGGGNKCSNLIGVGRCLDGTQAKSRYPNCYASRTITPTLEECQATAAKLGVRGVEFFDDGDGTQCHLIYDSAVYTAQDFACPENYFKDSRYIDGTGTVKDADAEVNYECYACL</sequence>
<evidence type="ECO:0000313" key="3">
    <source>
        <dbReference type="Proteomes" id="UP000198406"/>
    </source>
</evidence>
<reference evidence="2 3" key="1">
    <citation type="journal article" date="2015" name="Plant Cell">
        <title>Oil accumulation by the oleaginous diatom Fistulifera solaris as revealed by the genome and transcriptome.</title>
        <authorList>
            <person name="Tanaka T."/>
            <person name="Maeda Y."/>
            <person name="Veluchamy A."/>
            <person name="Tanaka M."/>
            <person name="Abida H."/>
            <person name="Marechal E."/>
            <person name="Bowler C."/>
            <person name="Muto M."/>
            <person name="Sunaga Y."/>
            <person name="Tanaka M."/>
            <person name="Yoshino T."/>
            <person name="Taniguchi T."/>
            <person name="Fukuda Y."/>
            <person name="Nemoto M."/>
            <person name="Matsumoto M."/>
            <person name="Wong P.S."/>
            <person name="Aburatani S."/>
            <person name="Fujibuchi W."/>
        </authorList>
    </citation>
    <scope>NUCLEOTIDE SEQUENCE [LARGE SCALE GENOMIC DNA]</scope>
    <source>
        <strain evidence="2 3">JPCC DA0580</strain>
    </source>
</reference>
<comment type="caution">
    <text evidence="2">The sequence shown here is derived from an EMBL/GenBank/DDBJ whole genome shotgun (WGS) entry which is preliminary data.</text>
</comment>
<feature type="signal peptide" evidence="1">
    <location>
        <begin position="1"/>
        <end position="18"/>
    </location>
</feature>
<feature type="chain" id="PRO_5013120145" evidence="1">
    <location>
        <begin position="19"/>
        <end position="149"/>
    </location>
</feature>
<evidence type="ECO:0000256" key="1">
    <source>
        <dbReference type="SAM" id="SignalP"/>
    </source>
</evidence>
<proteinExistence type="predicted"/>
<evidence type="ECO:0000313" key="2">
    <source>
        <dbReference type="EMBL" id="GAX21579.1"/>
    </source>
</evidence>
<dbReference type="EMBL" id="BDSP01000170">
    <property type="protein sequence ID" value="GAX21579.1"/>
    <property type="molecule type" value="Genomic_DNA"/>
</dbReference>
<dbReference type="AlphaFoldDB" id="A0A1Z5K5S9"/>
<dbReference type="Proteomes" id="UP000198406">
    <property type="component" value="Unassembled WGS sequence"/>
</dbReference>
<name>A0A1Z5K5S9_FISSO</name>
<keyword evidence="3" id="KW-1185">Reference proteome</keyword>
<gene>
    <name evidence="2" type="ORF">FisN_29Hu011</name>
</gene>